<proteinExistence type="predicted"/>
<dbReference type="RefSeq" id="WP_008446023.1">
    <property type="nucleotide sequence ID" value="NZ_AOJK01000077.1"/>
</dbReference>
<dbReference type="Proteomes" id="UP000011586">
    <property type="component" value="Unassembled WGS sequence"/>
</dbReference>
<dbReference type="OrthoDB" id="373932at2157"/>
<evidence type="ECO:0000313" key="2">
    <source>
        <dbReference type="Proteomes" id="UP000011586"/>
    </source>
</evidence>
<dbReference type="STRING" id="1227465.C463_16881"/>
<name>M0DVX1_9EURY</name>
<gene>
    <name evidence="1" type="ORF">C463_16881</name>
</gene>
<protein>
    <submittedName>
        <fullName evidence="1">Uncharacterized protein</fullName>
    </submittedName>
</protein>
<keyword evidence="2" id="KW-1185">Reference proteome</keyword>
<comment type="caution">
    <text evidence="1">The sequence shown here is derived from an EMBL/GenBank/DDBJ whole genome shotgun (WGS) entry which is preliminary data.</text>
</comment>
<reference evidence="1 2" key="1">
    <citation type="journal article" date="2014" name="PLoS Genet.">
        <title>Phylogenetically driven sequencing of extremely halophilic archaea reveals strategies for static and dynamic osmo-response.</title>
        <authorList>
            <person name="Becker E.A."/>
            <person name="Seitzer P.M."/>
            <person name="Tritt A."/>
            <person name="Larsen D."/>
            <person name="Krusor M."/>
            <person name="Yao A.I."/>
            <person name="Wu D."/>
            <person name="Madern D."/>
            <person name="Eisen J.A."/>
            <person name="Darling A.E."/>
            <person name="Facciotti M.T."/>
        </authorList>
    </citation>
    <scope>NUCLEOTIDE SEQUENCE [LARGE SCALE GENOMIC DNA]</scope>
    <source>
        <strain evidence="1 2">DSM 19288</strain>
    </source>
</reference>
<organism evidence="1 2">
    <name type="scientific">Halorubrum californiense DSM 19288</name>
    <dbReference type="NCBI Taxonomy" id="1227465"/>
    <lineage>
        <taxon>Archaea</taxon>
        <taxon>Methanobacteriati</taxon>
        <taxon>Methanobacteriota</taxon>
        <taxon>Stenosarchaea group</taxon>
        <taxon>Halobacteria</taxon>
        <taxon>Halobacteriales</taxon>
        <taxon>Haloferacaceae</taxon>
        <taxon>Halorubrum</taxon>
    </lineage>
</organism>
<dbReference type="EMBL" id="AOJK01000077">
    <property type="protein sequence ID" value="ELZ39670.1"/>
    <property type="molecule type" value="Genomic_DNA"/>
</dbReference>
<dbReference type="AlphaFoldDB" id="M0DVX1"/>
<accession>M0DVX1</accession>
<dbReference type="PATRIC" id="fig|1227465.4.peg.3264"/>
<evidence type="ECO:0000313" key="1">
    <source>
        <dbReference type="EMBL" id="ELZ39670.1"/>
    </source>
</evidence>
<sequence>MYATLVSHAGDGTEVDVPDDGRIEIYRVPDRGNEVVANVTTTDDAPVGLSARDPSVSRRPKPVELFQADGEVFVKDTGMSEPVVLEDVFESMTLTAGDRYAVHQDATLRMGYDTEIGIDVGRERDDVPIAWRIEAARREFERGTNEEALHAAEALVDQLRLRGRDEDVYADAHAAFEDVRDQLQSRVRLGHDDADVPDSIRDDGRRSLDRLRTIYTQ</sequence>